<dbReference type="PANTHER" id="PTHR12526:SF637">
    <property type="entry name" value="GLYCOSYLTRANSFERASE EPSF-RELATED"/>
    <property type="match status" value="1"/>
</dbReference>
<feature type="domain" description="Glycosyltransferase subfamily 4-like N-terminal" evidence="1">
    <location>
        <begin position="13"/>
        <end position="220"/>
    </location>
</feature>
<evidence type="ECO:0000259" key="1">
    <source>
        <dbReference type="Pfam" id="PF13439"/>
    </source>
</evidence>
<dbReference type="Pfam" id="PF13692">
    <property type="entry name" value="Glyco_trans_1_4"/>
    <property type="match status" value="1"/>
</dbReference>
<comment type="caution">
    <text evidence="2">The sequence shown here is derived from an EMBL/GenBank/DDBJ whole genome shotgun (WGS) entry which is preliminary data.</text>
</comment>
<dbReference type="InterPro" id="IPR028098">
    <property type="entry name" value="Glyco_trans_4-like_N"/>
</dbReference>
<evidence type="ECO:0000313" key="2">
    <source>
        <dbReference type="EMBL" id="RRD61416.1"/>
    </source>
</evidence>
<dbReference type="PANTHER" id="PTHR12526">
    <property type="entry name" value="GLYCOSYLTRANSFERASE"/>
    <property type="match status" value="1"/>
</dbReference>
<organism evidence="2 3">
    <name type="scientific">Tannerella forsythia</name>
    <name type="common">Bacteroides forsythus</name>
    <dbReference type="NCBI Taxonomy" id="28112"/>
    <lineage>
        <taxon>Bacteria</taxon>
        <taxon>Pseudomonadati</taxon>
        <taxon>Bacteroidota</taxon>
        <taxon>Bacteroidia</taxon>
        <taxon>Bacteroidales</taxon>
        <taxon>Tannerellaceae</taxon>
        <taxon>Tannerella</taxon>
    </lineage>
</organism>
<dbReference type="Pfam" id="PF13439">
    <property type="entry name" value="Glyco_transf_4"/>
    <property type="match status" value="1"/>
</dbReference>
<keyword evidence="2" id="KW-0808">Transferase</keyword>
<dbReference type="EMBL" id="RQYS01000022">
    <property type="protein sequence ID" value="RRD61416.1"/>
    <property type="molecule type" value="Genomic_DNA"/>
</dbReference>
<name>A0A3P1XTQ5_TANFO</name>
<proteinExistence type="predicted"/>
<protein>
    <submittedName>
        <fullName evidence="2">Glycosyltransferase</fullName>
    </submittedName>
</protein>
<dbReference type="AlphaFoldDB" id="A0A3P1XTQ5"/>
<dbReference type="SUPFAM" id="SSF53756">
    <property type="entry name" value="UDP-Glycosyltransferase/glycogen phosphorylase"/>
    <property type="match status" value="1"/>
</dbReference>
<dbReference type="Gene3D" id="3.40.50.2000">
    <property type="entry name" value="Glycogen Phosphorylase B"/>
    <property type="match status" value="2"/>
</dbReference>
<dbReference type="RefSeq" id="WP_124751390.1">
    <property type="nucleotide sequence ID" value="NZ_RQYS01000022.1"/>
</dbReference>
<dbReference type="OrthoDB" id="9768685at2"/>
<reference evidence="2 3" key="1">
    <citation type="submission" date="2018-11" db="EMBL/GenBank/DDBJ databases">
        <title>Genomes From Bacteria Associated with the Canine Oral Cavity: a Test Case for Automated Genome-Based Taxonomic Assignment.</title>
        <authorList>
            <person name="Coil D.A."/>
            <person name="Jospin G."/>
            <person name="Darling A.E."/>
            <person name="Wallis C."/>
            <person name="Davis I.J."/>
            <person name="Harris S."/>
            <person name="Eisen J.A."/>
            <person name="Holcombe L.J."/>
            <person name="O'Flynn C."/>
        </authorList>
    </citation>
    <scope>NUCLEOTIDE SEQUENCE [LARGE SCALE GENOMIC DNA]</scope>
    <source>
        <strain evidence="2 3">OH2617_COT-023</strain>
    </source>
</reference>
<dbReference type="Proteomes" id="UP000278609">
    <property type="component" value="Unassembled WGS sequence"/>
</dbReference>
<sequence>MNILLLSTFELQGGAAIACKRLQQALEKQGVSVKMLVRDKQTDDKQVYSIYEKEPKWLGKLRFLWERFVIWLHNGFSRENLFAVSIANTGYRIDRHPLVKWADIIHLHWTNQGFLSLGSIAQLSSLDKPIVWTMHDMWPFTGICHHARHCNHFMSRCSECFFLQKKKHDLSEKKFIEKRELIFSNSNIRLIACSHWLLKKAQSSNLSINHCILSIPNPINISIFKSNNKIDSRRRLGLPQDKKMLLFGAANLTDQRKGLSYLVDAIIKLNLLKDVCLVVFGQAKEEFISLIQIPVYSMGYLSQADDIVCLYNAVNVFITPSLEENLPNTIMEAMACGTPCVGFDVGGIPEMIDHRKNGYVAEYKNADDLANGIRWILEEADPETLSKDARKKVEQSYSEEVVAKQHIALYHSLLS</sequence>
<accession>A0A3P1XTQ5</accession>
<dbReference type="GO" id="GO:0016757">
    <property type="term" value="F:glycosyltransferase activity"/>
    <property type="evidence" value="ECO:0007669"/>
    <property type="project" value="UniProtKB-ARBA"/>
</dbReference>
<gene>
    <name evidence="2" type="ORF">EII40_06075</name>
</gene>
<evidence type="ECO:0000313" key="3">
    <source>
        <dbReference type="Proteomes" id="UP000278609"/>
    </source>
</evidence>